<dbReference type="EMBL" id="CP071090">
    <property type="protein sequence ID" value="QSQ19929.1"/>
    <property type="molecule type" value="Genomic_DNA"/>
</dbReference>
<dbReference type="CDD" id="cd12105">
    <property type="entry name" value="HmuY"/>
    <property type="match status" value="1"/>
</dbReference>
<evidence type="ECO:0000313" key="3">
    <source>
        <dbReference type="EMBL" id="QSQ19929.1"/>
    </source>
</evidence>
<accession>A0ABX7NNI7</accession>
<dbReference type="Pfam" id="PF14064">
    <property type="entry name" value="HmuY"/>
    <property type="match status" value="1"/>
</dbReference>
<dbReference type="PROSITE" id="PS51257">
    <property type="entry name" value="PROKAR_LIPOPROTEIN"/>
    <property type="match status" value="1"/>
</dbReference>
<sequence length="232" mass="24463">MFRLALRSRVCVSALLLAGLLTACGDDLEPTPGDEQTDPDPLPENPGTTPKPENGTHVRHTDNGDGSYTTTVDATSKDAWIGLDLDLGKQTDAAVDAVWDLSFQRFGIRSRGGVNGTGGVEVAVLRDKTFAAVTQAPSSGYATDKADGDDAGTDPDTVFQAGDGWYAYDPATHKLTARPLVFVVHSDSGAYFKVEMLSYYDDAGTPAMLKLRWAKVQGPVSGGQLPSAPGSL</sequence>
<evidence type="ECO:0000313" key="4">
    <source>
        <dbReference type="Proteomes" id="UP000662747"/>
    </source>
</evidence>
<dbReference type="RefSeq" id="WP_206721510.1">
    <property type="nucleotide sequence ID" value="NZ_CP071090.1"/>
</dbReference>
<name>A0ABX7NNI7_9BACT</name>
<protein>
    <submittedName>
        <fullName evidence="3">HmuY family protein</fullName>
    </submittedName>
</protein>
<reference evidence="3 4" key="1">
    <citation type="submission" date="2021-02" db="EMBL/GenBank/DDBJ databases">
        <title>De Novo genome assembly of isolated myxobacteria.</title>
        <authorList>
            <person name="Stevens D.C."/>
        </authorList>
    </citation>
    <scope>NUCLEOTIDE SEQUENCE [LARGE SCALE GENOMIC DNA]</scope>
    <source>
        <strain evidence="4">SCPEA02</strain>
    </source>
</reference>
<feature type="signal peptide" evidence="2">
    <location>
        <begin position="1"/>
        <end position="23"/>
    </location>
</feature>
<feature type="region of interest" description="Disordered" evidence="1">
    <location>
        <begin position="28"/>
        <end position="70"/>
    </location>
</feature>
<evidence type="ECO:0000256" key="1">
    <source>
        <dbReference type="SAM" id="MobiDB-lite"/>
    </source>
</evidence>
<dbReference type="Proteomes" id="UP000662747">
    <property type="component" value="Chromosome"/>
</dbReference>
<feature type="compositionally biased region" description="Basic and acidic residues" evidence="1">
    <location>
        <begin position="54"/>
        <end position="63"/>
    </location>
</feature>
<proteinExistence type="predicted"/>
<evidence type="ECO:0000256" key="2">
    <source>
        <dbReference type="SAM" id="SignalP"/>
    </source>
</evidence>
<keyword evidence="4" id="KW-1185">Reference proteome</keyword>
<dbReference type="InterPro" id="IPR025921">
    <property type="entry name" value="HmuY"/>
</dbReference>
<gene>
    <name evidence="3" type="ORF">JY651_32220</name>
</gene>
<feature type="chain" id="PRO_5045226413" evidence="2">
    <location>
        <begin position="24"/>
        <end position="232"/>
    </location>
</feature>
<keyword evidence="2" id="KW-0732">Signal</keyword>
<organism evidence="3 4">
    <name type="scientific">Pyxidicoccus parkwayensis</name>
    <dbReference type="NCBI Taxonomy" id="2813578"/>
    <lineage>
        <taxon>Bacteria</taxon>
        <taxon>Pseudomonadati</taxon>
        <taxon>Myxococcota</taxon>
        <taxon>Myxococcia</taxon>
        <taxon>Myxococcales</taxon>
        <taxon>Cystobacterineae</taxon>
        <taxon>Myxococcaceae</taxon>
        <taxon>Pyxidicoccus</taxon>
    </lineage>
</organism>